<reference evidence="10" key="1">
    <citation type="submission" date="2021-03" db="EMBL/GenBank/DDBJ databases">
        <title>Genome of Cognatishimia sp. F0-27.</title>
        <authorList>
            <person name="Ping X."/>
        </authorList>
    </citation>
    <scope>NUCLEOTIDE SEQUENCE [LARGE SCALE GENOMIC DNA]</scope>
    <source>
        <strain evidence="10">E313</strain>
    </source>
</reference>
<evidence type="ECO:0000256" key="4">
    <source>
        <dbReference type="ARBA" id="ARBA00022989"/>
    </source>
</evidence>
<dbReference type="Pfam" id="PF02683">
    <property type="entry name" value="DsbD_TM"/>
    <property type="match status" value="1"/>
</dbReference>
<keyword evidence="2 6" id="KW-0812">Transmembrane</keyword>
<feature type="transmembrane region" description="Helical" evidence="6">
    <location>
        <begin position="609"/>
        <end position="628"/>
    </location>
</feature>
<evidence type="ECO:0000259" key="7">
    <source>
        <dbReference type="Pfam" id="PF02683"/>
    </source>
</evidence>
<keyword evidence="10" id="KW-1185">Reference proteome</keyword>
<feature type="domain" description="Cytochrome C biogenesis protein transmembrane" evidence="7">
    <location>
        <begin position="346"/>
        <end position="560"/>
    </location>
</feature>
<gene>
    <name evidence="9" type="ORF">J1C55_05705</name>
</gene>
<dbReference type="PANTHER" id="PTHR32234">
    <property type="entry name" value="THIOL:DISULFIDE INTERCHANGE PROTEIN DSBD"/>
    <property type="match status" value="1"/>
</dbReference>
<sequence length="804" mass="91033">MSLKKLFLFSLFAIFSTSIFSQILEPIKWLSSVNKISDTDYELVFSATIEKNWKLYSQEEPDGLGPLPTVFEFAAAEGNYELIGDVSEPKVEPYHDKVFDLDIKFFNDKADFKQRIRLLNKELKTISVSVDYMTCDDEKCIPADNKFTIPIGDESSTTLFNKGNVSQILDPVKWTSEINKISDTEYELVYKAAIEKDWHFYSQFSEDTTGLGPIATELSFKDSENNYELIGETSQSKTIETYEPAFEMNVSYFENEAIFKQKIKTKNPELNIIKAEIYYQVCNSERCLAPSAFEISTALNGEIIEEKNIAIDERSKALSNALDLNVTGWDKYEREDVAEKSNFTIFFLGFLGGLIALLTPCVFPMIPLTVSFFTKSAGDSKKGIANSVMYGFFIFLIYFLLSLPFHVLDSLDPEILNNISTNVTLNIIFFIIFIAFAFSFFGYFELTLPQSWSASLDSKANSIGGLIGVFFMALTLAIVSFSCTGPILGTLLGSSLSSDAGATQLTMGMSGFGLALALPFTLFAMFPKWLNQLPKSGGWLNTVKVVLGFIEIALALKFLSNADLVEHWGLLKREVFIGLWIVTGIGLVLYLLGIIKFPHDGPKKKITPWRWSFIFLVFAFVVYLIPGLTNTKQANLTLLSGFPPPLPYSVYEKDSECPLGLNCYKDLEEGLAAAKAENKPVMLDFTGWACVNCRKMEEQVWSKDKIYNMLNEDYVIISLYVDDRKELQKDQQFQFLKSNGNVKDIETIGDRWATLQTMNFQNNSQPYYVLLNHDMELLNHTTAYTPNEDEYFKWLEKGLENFKK</sequence>
<evidence type="ECO:0000256" key="1">
    <source>
        <dbReference type="ARBA" id="ARBA00004141"/>
    </source>
</evidence>
<dbReference type="Pfam" id="PF11412">
    <property type="entry name" value="DsbD_N"/>
    <property type="match status" value="1"/>
</dbReference>
<dbReference type="Pfam" id="PF13899">
    <property type="entry name" value="Thioredoxin_7"/>
    <property type="match status" value="1"/>
</dbReference>
<feature type="transmembrane region" description="Helical" evidence="6">
    <location>
        <begin position="465"/>
        <end position="488"/>
    </location>
</feature>
<keyword evidence="4 6" id="KW-1133">Transmembrane helix</keyword>
<reference evidence="10" key="2">
    <citation type="submission" date="2023-07" db="EMBL/GenBank/DDBJ databases">
        <title>Genome of Winogradskyella sp. E313.</title>
        <authorList>
            <person name="Zhou Y."/>
        </authorList>
    </citation>
    <scope>NUCLEOTIDE SEQUENCE [LARGE SCALE GENOMIC DNA]</scope>
    <source>
        <strain evidence="10">E313</strain>
    </source>
</reference>
<dbReference type="Proteomes" id="UP000778797">
    <property type="component" value="Unassembled WGS sequence"/>
</dbReference>
<name>A0ABS8ELV9_9FLAO</name>
<organism evidence="9 10">
    <name type="scientific">Winogradskyella immobilis</name>
    <dbReference type="NCBI Taxonomy" id="2816852"/>
    <lineage>
        <taxon>Bacteria</taxon>
        <taxon>Pseudomonadati</taxon>
        <taxon>Bacteroidota</taxon>
        <taxon>Flavobacteriia</taxon>
        <taxon>Flavobacteriales</taxon>
        <taxon>Flavobacteriaceae</taxon>
        <taxon>Winogradskyella</taxon>
    </lineage>
</organism>
<proteinExistence type="predicted"/>
<evidence type="ECO:0000259" key="8">
    <source>
        <dbReference type="Pfam" id="PF11412"/>
    </source>
</evidence>
<keyword evidence="5 6" id="KW-0472">Membrane</keyword>
<dbReference type="InterPro" id="IPR028250">
    <property type="entry name" value="DsbDN"/>
</dbReference>
<feature type="domain" description="Thiol:disulfide interchange protein DsbD N-terminal" evidence="8">
    <location>
        <begin position="37"/>
        <end position="148"/>
    </location>
</feature>
<dbReference type="Gene3D" id="3.40.30.10">
    <property type="entry name" value="Glutaredoxin"/>
    <property type="match status" value="1"/>
</dbReference>
<evidence type="ECO:0000256" key="5">
    <source>
        <dbReference type="ARBA" id="ARBA00023136"/>
    </source>
</evidence>
<feature type="transmembrane region" description="Helical" evidence="6">
    <location>
        <begin position="576"/>
        <end position="597"/>
    </location>
</feature>
<protein>
    <submittedName>
        <fullName evidence="9">Thioredoxin family protein</fullName>
    </submittedName>
</protein>
<evidence type="ECO:0000256" key="2">
    <source>
        <dbReference type="ARBA" id="ARBA00022692"/>
    </source>
</evidence>
<dbReference type="PANTHER" id="PTHR32234:SF0">
    <property type="entry name" value="THIOL:DISULFIDE INTERCHANGE PROTEIN DSBD"/>
    <property type="match status" value="1"/>
</dbReference>
<dbReference type="InterPro" id="IPR036249">
    <property type="entry name" value="Thioredoxin-like_sf"/>
</dbReference>
<feature type="transmembrane region" description="Helical" evidence="6">
    <location>
        <begin position="343"/>
        <end position="366"/>
    </location>
</feature>
<evidence type="ECO:0000313" key="9">
    <source>
        <dbReference type="EMBL" id="MCC1484080.1"/>
    </source>
</evidence>
<feature type="transmembrane region" description="Helical" evidence="6">
    <location>
        <begin position="508"/>
        <end position="526"/>
    </location>
</feature>
<feature type="transmembrane region" description="Helical" evidence="6">
    <location>
        <begin position="427"/>
        <end position="444"/>
    </location>
</feature>
<evidence type="ECO:0000313" key="10">
    <source>
        <dbReference type="Proteomes" id="UP000778797"/>
    </source>
</evidence>
<dbReference type="SUPFAM" id="SSF52833">
    <property type="entry name" value="Thioredoxin-like"/>
    <property type="match status" value="1"/>
</dbReference>
<evidence type="ECO:0000256" key="3">
    <source>
        <dbReference type="ARBA" id="ARBA00022748"/>
    </source>
</evidence>
<feature type="transmembrane region" description="Helical" evidence="6">
    <location>
        <begin position="387"/>
        <end position="407"/>
    </location>
</feature>
<dbReference type="EMBL" id="JAFMPT010000005">
    <property type="protein sequence ID" value="MCC1484080.1"/>
    <property type="molecule type" value="Genomic_DNA"/>
</dbReference>
<dbReference type="RefSeq" id="WP_227476527.1">
    <property type="nucleotide sequence ID" value="NZ_JAFMPT010000005.1"/>
</dbReference>
<dbReference type="InterPro" id="IPR003834">
    <property type="entry name" value="Cyt_c_assmbl_TM_dom"/>
</dbReference>
<comment type="subcellular location">
    <subcellularLocation>
        <location evidence="1">Membrane</location>
        <topology evidence="1">Multi-pass membrane protein</topology>
    </subcellularLocation>
</comment>
<comment type="caution">
    <text evidence="9">The sequence shown here is derived from an EMBL/GenBank/DDBJ whole genome shotgun (WGS) entry which is preliminary data.</text>
</comment>
<evidence type="ECO:0000256" key="6">
    <source>
        <dbReference type="SAM" id="Phobius"/>
    </source>
</evidence>
<feature type="transmembrane region" description="Helical" evidence="6">
    <location>
        <begin position="538"/>
        <end position="556"/>
    </location>
</feature>
<keyword evidence="3" id="KW-0201">Cytochrome c-type biogenesis</keyword>
<accession>A0ABS8ELV9</accession>